<dbReference type="GO" id="GO:0051607">
    <property type="term" value="P:defense response to virus"/>
    <property type="evidence" value="ECO:0007669"/>
    <property type="project" value="UniProtKB-KW"/>
</dbReference>
<dbReference type="HOGENOM" id="CLU_043263_0_0_6"/>
<evidence type="ECO:0000256" key="2">
    <source>
        <dbReference type="SAM" id="MobiDB-lite"/>
    </source>
</evidence>
<protein>
    <submittedName>
        <fullName evidence="4">CRISPR-associated RAMP protein, Cmr1 family</fullName>
    </submittedName>
</protein>
<evidence type="ECO:0000259" key="3">
    <source>
        <dbReference type="Pfam" id="PF03787"/>
    </source>
</evidence>
<feature type="region of interest" description="Disordered" evidence="2">
    <location>
        <begin position="352"/>
        <end position="397"/>
    </location>
</feature>
<dbReference type="InterPro" id="IPR007522">
    <property type="entry name" value="CRISPR-assoc_prot_TM1795"/>
</dbReference>
<gene>
    <name evidence="4" type="ordered locus">Mmwyl1_2693</name>
</gene>
<keyword evidence="1" id="KW-0051">Antiviral defense</keyword>
<dbReference type="Pfam" id="PF03787">
    <property type="entry name" value="RAMPs"/>
    <property type="match status" value="1"/>
</dbReference>
<dbReference type="NCBIfam" id="TIGR01894">
    <property type="entry name" value="cas_TM1795_cmr1"/>
    <property type="match status" value="1"/>
</dbReference>
<reference evidence="4" key="1">
    <citation type="submission" date="2007-06" db="EMBL/GenBank/DDBJ databases">
        <title>Complete sequence of Marinomonas sp. MWYL1.</title>
        <authorList>
            <consortium name="US DOE Joint Genome Institute"/>
            <person name="Copeland A."/>
            <person name="Lucas S."/>
            <person name="Lapidus A."/>
            <person name="Barry K."/>
            <person name="Glavina del Rio T."/>
            <person name="Dalin E."/>
            <person name="Tice H."/>
            <person name="Pitluck S."/>
            <person name="Kiss H."/>
            <person name="Brettin T."/>
            <person name="Bruce D."/>
            <person name="Detter J.C."/>
            <person name="Han C."/>
            <person name="Schmutz J."/>
            <person name="Larimer F."/>
            <person name="Land M."/>
            <person name="Hauser L."/>
            <person name="Kyrpides N."/>
            <person name="Kim E."/>
            <person name="Johnston A.W.B."/>
            <person name="Todd J.D."/>
            <person name="Rogers R."/>
            <person name="Wexler M."/>
            <person name="Bond P.L."/>
            <person name="Li Y."/>
            <person name="Richardson P."/>
        </authorList>
    </citation>
    <scope>NUCLEOTIDE SEQUENCE [LARGE SCALE GENOMIC DNA]</scope>
    <source>
        <strain evidence="4">MWYL1</strain>
    </source>
</reference>
<dbReference type="EMBL" id="CP000749">
    <property type="protein sequence ID" value="ABR71606.1"/>
    <property type="molecule type" value="Genomic_DNA"/>
</dbReference>
<dbReference type="STRING" id="400668.Mmwyl1_2693"/>
<feature type="compositionally biased region" description="Basic and acidic residues" evidence="2">
    <location>
        <begin position="376"/>
        <end position="393"/>
    </location>
</feature>
<evidence type="ECO:0000256" key="1">
    <source>
        <dbReference type="ARBA" id="ARBA00023118"/>
    </source>
</evidence>
<feature type="domain" description="CRISPR type III-associated protein" evidence="3">
    <location>
        <begin position="30"/>
        <end position="184"/>
    </location>
</feature>
<proteinExistence type="predicted"/>
<evidence type="ECO:0000313" key="4">
    <source>
        <dbReference type="EMBL" id="ABR71606.1"/>
    </source>
</evidence>
<sequence>MRRKIDAGVLNSLREELKHPPEKQWQTYNCTLVTPMYGGGVEAGKVDTEMPIRASSIRGQLRFWWRIACGPFDSTKGMFDKEAAIWGGIGDEGAKASQVEIKVQSKSVMDNDLVKSNKYYEGIKYVFGSASINGTVDWLKDGFNFTLFVRCDDAVKKDVEEALRWWSSFGGIGGRTRRGFGAVSIENVELINNEHDVFKRTDAESPRLIFSNKTYSHASAAWKYTSERLFEFRQKPGIGRNNSSGKAGRSFWPEPDALRRLTDSNANGKHFPKHEAGNIFARAAFGLPITLKLVGKGEPAKTDLKPINSERMASPLILRPYGHDTEWKAVALLLPKWQEALTEELELTPKPKKQIGPFQNWPTDRVARQKAAKAIRPMEDGDKLRADDPEHGPDPLSAFLDYFEKGK</sequence>
<dbReference type="InterPro" id="IPR005537">
    <property type="entry name" value="RAMP_III_fam"/>
</dbReference>
<name>A6VYS7_MARMS</name>
<dbReference type="AlphaFoldDB" id="A6VYS7"/>
<dbReference type="KEGG" id="mmw:Mmwyl1_2693"/>
<dbReference type="eggNOG" id="COG1367">
    <property type="taxonomic scope" value="Bacteria"/>
</dbReference>
<organism evidence="4">
    <name type="scientific">Marinomonas sp. (strain MWYL1)</name>
    <dbReference type="NCBI Taxonomy" id="400668"/>
    <lineage>
        <taxon>Bacteria</taxon>
        <taxon>Pseudomonadati</taxon>
        <taxon>Pseudomonadota</taxon>
        <taxon>Gammaproteobacteria</taxon>
        <taxon>Oceanospirillales</taxon>
        <taxon>Oceanospirillaceae</taxon>
        <taxon>Marinomonas</taxon>
    </lineage>
</organism>
<dbReference type="OrthoDB" id="190500at2"/>
<accession>A6VYS7</accession>